<dbReference type="AlphaFoldDB" id="A0A1K2I4G3"/>
<reference evidence="3" key="1">
    <citation type="submission" date="2016-11" db="EMBL/GenBank/DDBJ databases">
        <authorList>
            <person name="Jaros S."/>
            <person name="Januszkiewicz K."/>
            <person name="Wedrychowicz H."/>
        </authorList>
    </citation>
    <scope>NUCLEOTIDE SEQUENCE</scope>
    <source>
        <strain evidence="3">ACA-DC 565</strain>
    </source>
</reference>
<dbReference type="InterPro" id="IPR006015">
    <property type="entry name" value="Universal_stress_UspA"/>
</dbReference>
<evidence type="ECO:0000256" key="1">
    <source>
        <dbReference type="ARBA" id="ARBA00008791"/>
    </source>
</evidence>
<comment type="similarity">
    <text evidence="1">Belongs to the universal stress protein A family.</text>
</comment>
<name>A0A1K2I4G3_9LACO</name>
<dbReference type="SUPFAM" id="SSF52402">
    <property type="entry name" value="Adenine nucleotide alpha hydrolases-like"/>
    <property type="match status" value="1"/>
</dbReference>
<dbReference type="InterPro" id="IPR014729">
    <property type="entry name" value="Rossmann-like_a/b/a_fold"/>
</dbReference>
<sequence>MLQEYHNILVPIDGSKEAELALAKAVEVAKRNAAHLDILDVLATQQYEVSYSGFVDGSVIYKMSKDVKVYLDRLVEQIEKETKFTNINIHIRFGNPKTVIAYDFPKEHHNDLIMIGATGLNAVERMLIGSVATYVNRNALTDVLVVKTDSQNHLPAKDA</sequence>
<dbReference type="Gene3D" id="3.40.50.620">
    <property type="entry name" value="HUPs"/>
    <property type="match status" value="1"/>
</dbReference>
<protein>
    <submittedName>
        <fullName evidence="3">Universal stress protein family</fullName>
    </submittedName>
</protein>
<dbReference type="PRINTS" id="PR01438">
    <property type="entry name" value="UNVRSLSTRESS"/>
</dbReference>
<organism evidence="3">
    <name type="scientific">Loigolactobacillus rennini</name>
    <dbReference type="NCBI Taxonomy" id="238013"/>
    <lineage>
        <taxon>Bacteria</taxon>
        <taxon>Bacillati</taxon>
        <taxon>Bacillota</taxon>
        <taxon>Bacilli</taxon>
        <taxon>Lactobacillales</taxon>
        <taxon>Lactobacillaceae</taxon>
        <taxon>Loigolactobacillus</taxon>
    </lineage>
</organism>
<dbReference type="CDD" id="cd00293">
    <property type="entry name" value="USP-like"/>
    <property type="match status" value="1"/>
</dbReference>
<dbReference type="EMBL" id="LT634362">
    <property type="protein sequence ID" value="SFZ87129.1"/>
    <property type="molecule type" value="Genomic_DNA"/>
</dbReference>
<evidence type="ECO:0000313" key="3">
    <source>
        <dbReference type="EMBL" id="SFZ87129.1"/>
    </source>
</evidence>
<evidence type="ECO:0000259" key="2">
    <source>
        <dbReference type="Pfam" id="PF00582"/>
    </source>
</evidence>
<gene>
    <name evidence="3" type="ORF">LREN565_0242</name>
</gene>
<dbReference type="PANTHER" id="PTHR46268">
    <property type="entry name" value="STRESS RESPONSE PROTEIN NHAX"/>
    <property type="match status" value="1"/>
</dbReference>
<dbReference type="InterPro" id="IPR006016">
    <property type="entry name" value="UspA"/>
</dbReference>
<dbReference type="Pfam" id="PF00582">
    <property type="entry name" value="Usp"/>
    <property type="match status" value="1"/>
</dbReference>
<feature type="domain" description="UspA" evidence="2">
    <location>
        <begin position="5"/>
        <end position="147"/>
    </location>
</feature>
<proteinExistence type="inferred from homology"/>
<dbReference type="PANTHER" id="PTHR46268:SF6">
    <property type="entry name" value="UNIVERSAL STRESS PROTEIN UP12"/>
    <property type="match status" value="1"/>
</dbReference>
<accession>A0A1K2I4G3</accession>